<protein>
    <recommendedName>
        <fullName evidence="5">beta-carotene 3-hydroxylase</fullName>
        <ecNumber evidence="5">1.14.15.24</ecNumber>
    </recommendedName>
</protein>
<keyword evidence="4" id="KW-0560">Oxidoreductase</keyword>
<evidence type="ECO:0000256" key="2">
    <source>
        <dbReference type="ARBA" id="ARBA00009324"/>
    </source>
</evidence>
<dbReference type="GO" id="GO:0031969">
    <property type="term" value="C:chloroplast membrane"/>
    <property type="evidence" value="ECO:0007669"/>
    <property type="project" value="UniProtKB-SubCell"/>
</dbReference>
<evidence type="ECO:0000256" key="4">
    <source>
        <dbReference type="ARBA" id="ARBA00023002"/>
    </source>
</evidence>
<dbReference type="InterPro" id="IPR045019">
    <property type="entry name" value="BETA-OHASE-like"/>
</dbReference>
<dbReference type="Proteomes" id="UP000325577">
    <property type="component" value="Linkage Group LG5"/>
</dbReference>
<dbReference type="OrthoDB" id="9990796at2759"/>
<accession>A0A5J4ZYC4</accession>
<dbReference type="EMBL" id="CM018048">
    <property type="protein sequence ID" value="KAA8522442.1"/>
    <property type="molecule type" value="Genomic_DNA"/>
</dbReference>
<evidence type="ECO:0000256" key="1">
    <source>
        <dbReference type="ARBA" id="ARBA00004508"/>
    </source>
</evidence>
<gene>
    <name evidence="6" type="ORF">F0562_013197</name>
</gene>
<comment type="similarity">
    <text evidence="2">Belongs to the sterol desaturase family.</text>
</comment>
<name>A0A5J4ZYC4_9ASTE</name>
<dbReference type="EC" id="1.14.15.24" evidence="5"/>
<dbReference type="PANTHER" id="PTHR31899">
    <property type="entry name" value="BETA-CAROTENE 3-HYDROXYLASE 1, CHLOROPLASTIC"/>
    <property type="match status" value="1"/>
</dbReference>
<dbReference type="AlphaFoldDB" id="A0A5J4ZYC4"/>
<dbReference type="GO" id="GO:0016119">
    <property type="term" value="P:carotene metabolic process"/>
    <property type="evidence" value="ECO:0007669"/>
    <property type="project" value="TreeGrafter"/>
</dbReference>
<evidence type="ECO:0000313" key="7">
    <source>
        <dbReference type="Proteomes" id="UP000325577"/>
    </source>
</evidence>
<evidence type="ECO:0000256" key="5">
    <source>
        <dbReference type="ARBA" id="ARBA00026097"/>
    </source>
</evidence>
<reference evidence="6 7" key="1">
    <citation type="submission" date="2019-09" db="EMBL/GenBank/DDBJ databases">
        <title>A chromosome-level genome assembly of the Chinese tupelo Nyssa sinensis.</title>
        <authorList>
            <person name="Yang X."/>
            <person name="Kang M."/>
            <person name="Yang Y."/>
            <person name="Xiong H."/>
            <person name="Wang M."/>
            <person name="Zhang Z."/>
            <person name="Wang Z."/>
            <person name="Wu H."/>
            <person name="Ma T."/>
            <person name="Liu J."/>
            <person name="Xi Z."/>
        </authorList>
    </citation>
    <scope>NUCLEOTIDE SEQUENCE [LARGE SCALE GENOMIC DNA]</scope>
    <source>
        <strain evidence="6">J267</strain>
        <tissue evidence="6">Leaf</tissue>
    </source>
</reference>
<keyword evidence="3" id="KW-0125">Carotenoid biosynthesis</keyword>
<dbReference type="GO" id="GO:0016123">
    <property type="term" value="P:xanthophyll biosynthetic process"/>
    <property type="evidence" value="ECO:0007669"/>
    <property type="project" value="TreeGrafter"/>
</dbReference>
<dbReference type="GO" id="GO:0010291">
    <property type="term" value="F:beta-carotene 3-hydroxylase activity"/>
    <property type="evidence" value="ECO:0007669"/>
    <property type="project" value="UniProtKB-EC"/>
</dbReference>
<sequence length="141" mass="15559">MHESHHRPRDGPFELNDLFAIINGVSAIALLAYEFLNKSFVSGLCFGTCYKTCLGWHICFSMTFSFNVDSQTVATSTLKKLVCWTEGQVPNDQAGPIVDFSKPPTLPPVLGLLAVVSLFETVKSGQQRLLTGDHVIAFSHW</sequence>
<evidence type="ECO:0000313" key="6">
    <source>
        <dbReference type="EMBL" id="KAA8522442.1"/>
    </source>
</evidence>
<comment type="subcellular location">
    <subcellularLocation>
        <location evidence="1">Plastid</location>
        <location evidence="1">Chloroplast membrane</location>
        <topology evidence="1">Multi-pass membrane protein</topology>
    </subcellularLocation>
</comment>
<dbReference type="PANTHER" id="PTHR31899:SF9">
    <property type="entry name" value="BETA-CAROTENE 3-HYDROXYLASE 1, CHLOROPLASTIC"/>
    <property type="match status" value="1"/>
</dbReference>
<evidence type="ECO:0000256" key="3">
    <source>
        <dbReference type="ARBA" id="ARBA00022746"/>
    </source>
</evidence>
<organism evidence="6 7">
    <name type="scientific">Nyssa sinensis</name>
    <dbReference type="NCBI Taxonomy" id="561372"/>
    <lineage>
        <taxon>Eukaryota</taxon>
        <taxon>Viridiplantae</taxon>
        <taxon>Streptophyta</taxon>
        <taxon>Embryophyta</taxon>
        <taxon>Tracheophyta</taxon>
        <taxon>Spermatophyta</taxon>
        <taxon>Magnoliopsida</taxon>
        <taxon>eudicotyledons</taxon>
        <taxon>Gunneridae</taxon>
        <taxon>Pentapetalae</taxon>
        <taxon>asterids</taxon>
        <taxon>Cornales</taxon>
        <taxon>Nyssaceae</taxon>
        <taxon>Nyssa</taxon>
    </lineage>
</organism>
<keyword evidence="7" id="KW-1185">Reference proteome</keyword>
<proteinExistence type="inferred from homology"/>